<dbReference type="InterPro" id="IPR019734">
    <property type="entry name" value="TPR_rpt"/>
</dbReference>
<dbReference type="InterPro" id="IPR001387">
    <property type="entry name" value="Cro/C1-type_HTH"/>
</dbReference>
<dbReference type="SUPFAM" id="SSF48452">
    <property type="entry name" value="TPR-like"/>
    <property type="match status" value="3"/>
</dbReference>
<evidence type="ECO:0000259" key="2">
    <source>
        <dbReference type="PROSITE" id="PS50943"/>
    </source>
</evidence>
<dbReference type="Gene3D" id="1.25.40.10">
    <property type="entry name" value="Tetratricopeptide repeat domain"/>
    <property type="match status" value="2"/>
</dbReference>
<dbReference type="Pfam" id="PF13424">
    <property type="entry name" value="TPR_12"/>
    <property type="match status" value="2"/>
</dbReference>
<dbReference type="OrthoDB" id="9812495at2"/>
<organism evidence="3 4">
    <name type="scientific">Caloramator mitchellensis</name>
    <dbReference type="NCBI Taxonomy" id="908809"/>
    <lineage>
        <taxon>Bacteria</taxon>
        <taxon>Bacillati</taxon>
        <taxon>Bacillota</taxon>
        <taxon>Clostridia</taxon>
        <taxon>Eubacteriales</taxon>
        <taxon>Clostridiaceae</taxon>
        <taxon>Caloramator</taxon>
    </lineage>
</organism>
<feature type="repeat" description="TPR" evidence="1">
    <location>
        <begin position="275"/>
        <end position="308"/>
    </location>
</feature>
<keyword evidence="1" id="KW-0802">TPR repeat</keyword>
<dbReference type="Pfam" id="PF13181">
    <property type="entry name" value="TPR_8"/>
    <property type="match status" value="1"/>
</dbReference>
<dbReference type="GO" id="GO:0003677">
    <property type="term" value="F:DNA binding"/>
    <property type="evidence" value="ECO:0007669"/>
    <property type="project" value="InterPro"/>
</dbReference>
<dbReference type="AlphaFoldDB" id="A0A0R3K4H7"/>
<evidence type="ECO:0000313" key="3">
    <source>
        <dbReference type="EMBL" id="KRQ87247.1"/>
    </source>
</evidence>
<dbReference type="Gene3D" id="1.10.260.40">
    <property type="entry name" value="lambda repressor-like DNA-binding domains"/>
    <property type="match status" value="1"/>
</dbReference>
<dbReference type="Proteomes" id="UP000052015">
    <property type="component" value="Unassembled WGS sequence"/>
</dbReference>
<dbReference type="PANTHER" id="PTHR10098:SF108">
    <property type="entry name" value="TETRATRICOPEPTIDE REPEAT PROTEIN 28"/>
    <property type="match status" value="1"/>
</dbReference>
<comment type="caution">
    <text evidence="3">The sequence shown here is derived from an EMBL/GenBank/DDBJ whole genome shotgun (WGS) entry which is preliminary data.</text>
</comment>
<gene>
    <name evidence="3" type="ORF">ABG79_01050</name>
</gene>
<evidence type="ECO:0000256" key="1">
    <source>
        <dbReference type="PROSITE-ProRule" id="PRU00339"/>
    </source>
</evidence>
<dbReference type="PROSITE" id="PS50005">
    <property type="entry name" value="TPR"/>
    <property type="match status" value="1"/>
</dbReference>
<evidence type="ECO:0000313" key="4">
    <source>
        <dbReference type="Proteomes" id="UP000052015"/>
    </source>
</evidence>
<reference evidence="3 4" key="1">
    <citation type="submission" date="2015-09" db="EMBL/GenBank/DDBJ databases">
        <title>Draft genome sequence of a Caloramator mitchellensis, a moderate thermophile from the Great Artesian Basin of Australia.</title>
        <authorList>
            <person name="Patel B.K."/>
        </authorList>
    </citation>
    <scope>NUCLEOTIDE SEQUENCE [LARGE SCALE GENOMIC DNA]</scope>
    <source>
        <strain evidence="3 4">VF08</strain>
    </source>
</reference>
<dbReference type="PANTHER" id="PTHR10098">
    <property type="entry name" value="RAPSYN-RELATED"/>
    <property type="match status" value="1"/>
</dbReference>
<dbReference type="SUPFAM" id="SSF47413">
    <property type="entry name" value="lambda repressor-like DNA-binding domains"/>
    <property type="match status" value="1"/>
</dbReference>
<dbReference type="Pfam" id="PF01381">
    <property type="entry name" value="HTH_3"/>
    <property type="match status" value="1"/>
</dbReference>
<dbReference type="InterPro" id="IPR011990">
    <property type="entry name" value="TPR-like_helical_dom_sf"/>
</dbReference>
<keyword evidence="4" id="KW-1185">Reference proteome</keyword>
<name>A0A0R3K4H7_CALMK</name>
<dbReference type="SMART" id="SM00530">
    <property type="entry name" value="HTH_XRE"/>
    <property type="match status" value="1"/>
</dbReference>
<feature type="domain" description="HTH cro/C1-type" evidence="2">
    <location>
        <begin position="8"/>
        <end position="61"/>
    </location>
</feature>
<accession>A0A0R3K4H7</accession>
<proteinExistence type="predicted"/>
<dbReference type="CDD" id="cd00093">
    <property type="entry name" value="HTH_XRE"/>
    <property type="match status" value="1"/>
</dbReference>
<dbReference type="EMBL" id="LKHP01000004">
    <property type="protein sequence ID" value="KRQ87247.1"/>
    <property type="molecule type" value="Genomic_DNA"/>
</dbReference>
<dbReference type="SMART" id="SM00028">
    <property type="entry name" value="TPR"/>
    <property type="match status" value="5"/>
</dbReference>
<protein>
    <submittedName>
        <fullName evidence="3">Tetratricopeptide repeat protein</fullName>
    </submittedName>
</protein>
<dbReference type="STRING" id="908809.ABG79_01050"/>
<sequence length="422" mass="49257">MQLMGEKIRKRRKELGLTLKEVAGDFVTVAQLSSIENGKSKPSKKLLEFLAKQLGVNIEYFIISEHDAAHIKFNDILLKSKAYYNDAKYEEALNYFNSARPIFNILSNLDKGIYYTFIGDCLYSMGEYEQSFENFNKALVYYLRTVEYNLIADINIKIGNSLYMAKNYEIALGYYLNALSYIDKLSDLSITARIFYDLSLCYFTLDRFGLSREYLEKCIEYIKMNDLETKSNLLPYINMMIGLINLKLDNVKESLEEFNQAFEKYKLQNDIVGMARAKNNIGICLRELGQSDKAIECFKEALEYKVISNDEDILEPVRNLIEIYSNDVLYDNIIDILNNAESIFIKRNDYEGLINIYLLKMDFFIKHNDFDKSEIYGFLALDNALRKNNKQMLEKVYLNLSKLYRKIGNESMTIEYMLKAKD</sequence>
<dbReference type="InterPro" id="IPR010982">
    <property type="entry name" value="Lambda_DNA-bd_dom_sf"/>
</dbReference>
<dbReference type="PROSITE" id="PS50943">
    <property type="entry name" value="HTH_CROC1"/>
    <property type="match status" value="1"/>
</dbReference>